<gene>
    <name evidence="2" type="ORF">D9611_012660</name>
</gene>
<dbReference type="EMBL" id="JAACJK010000175">
    <property type="protein sequence ID" value="KAF5319056.1"/>
    <property type="molecule type" value="Genomic_DNA"/>
</dbReference>
<evidence type="ECO:0008006" key="4">
    <source>
        <dbReference type="Google" id="ProtNLM"/>
    </source>
</evidence>
<dbReference type="SUPFAM" id="SSF52047">
    <property type="entry name" value="RNI-like"/>
    <property type="match status" value="1"/>
</dbReference>
<accession>A0A8H5B9B6</accession>
<comment type="caution">
    <text evidence="2">The sequence shown here is derived from an EMBL/GenBank/DDBJ whole genome shotgun (WGS) entry which is preliminary data.</text>
</comment>
<name>A0A8H5B9B6_9AGAR</name>
<dbReference type="AlphaFoldDB" id="A0A8H5B9B6"/>
<evidence type="ECO:0000313" key="3">
    <source>
        <dbReference type="Proteomes" id="UP000541558"/>
    </source>
</evidence>
<keyword evidence="1" id="KW-0175">Coiled coil</keyword>
<dbReference type="Gene3D" id="3.80.10.10">
    <property type="entry name" value="Ribonuclease Inhibitor"/>
    <property type="match status" value="1"/>
</dbReference>
<dbReference type="Proteomes" id="UP000541558">
    <property type="component" value="Unassembled WGS sequence"/>
</dbReference>
<reference evidence="2 3" key="1">
    <citation type="journal article" date="2020" name="ISME J.">
        <title>Uncovering the hidden diversity of litter-decomposition mechanisms in mushroom-forming fungi.</title>
        <authorList>
            <person name="Floudas D."/>
            <person name="Bentzer J."/>
            <person name="Ahren D."/>
            <person name="Johansson T."/>
            <person name="Persson P."/>
            <person name="Tunlid A."/>
        </authorList>
    </citation>
    <scope>NUCLEOTIDE SEQUENCE [LARGE SCALE GENOMIC DNA]</scope>
    <source>
        <strain evidence="2 3">CBS 175.51</strain>
    </source>
</reference>
<feature type="coiled-coil region" evidence="1">
    <location>
        <begin position="24"/>
        <end position="51"/>
    </location>
</feature>
<dbReference type="OrthoDB" id="10346460at2759"/>
<evidence type="ECO:0000313" key="2">
    <source>
        <dbReference type="EMBL" id="KAF5319056.1"/>
    </source>
</evidence>
<keyword evidence="3" id="KW-1185">Reference proteome</keyword>
<proteinExistence type="predicted"/>
<dbReference type="InterPro" id="IPR032675">
    <property type="entry name" value="LRR_dom_sf"/>
</dbReference>
<organism evidence="2 3">
    <name type="scientific">Ephemerocybe angulata</name>
    <dbReference type="NCBI Taxonomy" id="980116"/>
    <lineage>
        <taxon>Eukaryota</taxon>
        <taxon>Fungi</taxon>
        <taxon>Dikarya</taxon>
        <taxon>Basidiomycota</taxon>
        <taxon>Agaricomycotina</taxon>
        <taxon>Agaricomycetes</taxon>
        <taxon>Agaricomycetidae</taxon>
        <taxon>Agaricales</taxon>
        <taxon>Agaricineae</taxon>
        <taxon>Psathyrellaceae</taxon>
        <taxon>Ephemerocybe</taxon>
    </lineage>
</organism>
<evidence type="ECO:0000256" key="1">
    <source>
        <dbReference type="SAM" id="Coils"/>
    </source>
</evidence>
<protein>
    <recommendedName>
        <fullName evidence="4">F-box domain-containing protein</fullName>
    </recommendedName>
</protein>
<sequence length="522" mass="60013">MPQKEDKNISHLLQSNDVPTPVEAGRVYDEIDDLETEANALRLQLDALEGRLQQRRSIVSSVRRMPAEVLGEIFQLAVSSNGFGWRKHCLENFMLVCKAWRNVALITHALWNNISIGGPRNSYKKILAWLSRSGSLSKRLEVAEGLGYGGFCGCEDSEPCRYTDPIIIRVLKEARALQDLRLHVGRHICLTKFFESLQSAPENPGLQPWKHIKSIGIDFDPCSYNSWPTPLDSFQFFFTQLAFVTSFRLYLPPRENTSFENSDPWNATIGIPPRFLSQLLELAIQCDWRGSHILGMLEHCTSLETLTVDLYCESMSLDDLNDPVMRRLRTRRLSLPNLQTLILRRTQTMELLDYLETPLLANMDVGFYNVNALDTQFSPAIFTNFLDSSRCIELKCLSLRECHVNAEDLSSIIGRLPYLRRLTLEKFQVLPKERFWASLIPDPMTKTGPLPLLETLEILSVPYIYSPGDDGLYQFMISRRQWSSTRVQLRIAHVRPMERKRLFFTQVNRLKRNGVFLHITEG</sequence>